<comment type="caution">
    <text evidence="2">The sequence shown here is derived from an EMBL/GenBank/DDBJ whole genome shotgun (WGS) entry which is preliminary data.</text>
</comment>
<accession>A0A939DAL7</accession>
<dbReference type="AlphaFoldDB" id="A0A939DAL7"/>
<protein>
    <recommendedName>
        <fullName evidence="4">DUF4430 domain-containing protein</fullName>
    </recommendedName>
</protein>
<organism evidence="2 3">
    <name type="scientific">Clostridium aminobutyricum</name>
    <dbReference type="NCBI Taxonomy" id="33953"/>
    <lineage>
        <taxon>Bacteria</taxon>
        <taxon>Bacillati</taxon>
        <taxon>Bacillota</taxon>
        <taxon>Clostridia</taxon>
        <taxon>Eubacteriales</taxon>
        <taxon>Clostridiaceae</taxon>
        <taxon>Clostridium</taxon>
    </lineage>
</organism>
<keyword evidence="1" id="KW-0732">Signal</keyword>
<sequence>MKKILNSKIMMLILVVVMVFAMSATAFADSSTVNVKVQFTVEGTPIWNTSTPLNVPMGIDITQATKSYFTSTQFASTTINPLGTKSSVMDAIIQATKSYTPPKAVTTDVDLAPMYGNPGAYIKDVGTYTSYNQYDEYQDEDGQWWGESIGAGWSAYITPTGGTETSAAEYLSRIQLHEGDKIRFDYSTYDYTWPIDEPTAE</sequence>
<evidence type="ECO:0000256" key="1">
    <source>
        <dbReference type="SAM" id="SignalP"/>
    </source>
</evidence>
<gene>
    <name evidence="2" type="ORF">JYB65_12685</name>
</gene>
<proteinExistence type="predicted"/>
<feature type="signal peptide" evidence="1">
    <location>
        <begin position="1"/>
        <end position="28"/>
    </location>
</feature>
<dbReference type="EMBL" id="JAFJZZ010000007">
    <property type="protein sequence ID" value="MBN7774216.1"/>
    <property type="molecule type" value="Genomic_DNA"/>
</dbReference>
<evidence type="ECO:0000313" key="2">
    <source>
        <dbReference type="EMBL" id="MBN7774216.1"/>
    </source>
</evidence>
<evidence type="ECO:0008006" key="4">
    <source>
        <dbReference type="Google" id="ProtNLM"/>
    </source>
</evidence>
<dbReference type="Proteomes" id="UP000664545">
    <property type="component" value="Unassembled WGS sequence"/>
</dbReference>
<keyword evidence="3" id="KW-1185">Reference proteome</keyword>
<feature type="chain" id="PRO_5037381881" description="DUF4430 domain-containing protein" evidence="1">
    <location>
        <begin position="29"/>
        <end position="201"/>
    </location>
</feature>
<reference evidence="2" key="1">
    <citation type="submission" date="2021-02" db="EMBL/GenBank/DDBJ databases">
        <title>Abyssanaerobacter marinus gen.nov., sp., nov, anaerobic bacterium isolated from the Onnuri vent field of Indian Ocean and suggestion of Mogibacteriaceae fam. nov., and proposal of reclassification of ambiguous this family's genus member.</title>
        <authorList>
            <person name="Kim Y.J."/>
            <person name="Yang J.-A."/>
        </authorList>
    </citation>
    <scope>NUCLEOTIDE SEQUENCE</scope>
    <source>
        <strain evidence="2">DSM 2634</strain>
    </source>
</reference>
<dbReference type="RefSeq" id="WP_206583055.1">
    <property type="nucleotide sequence ID" value="NZ_JAFJZZ010000007.1"/>
</dbReference>
<evidence type="ECO:0000313" key="3">
    <source>
        <dbReference type="Proteomes" id="UP000664545"/>
    </source>
</evidence>
<name>A0A939DAL7_CLOAM</name>